<keyword evidence="4" id="KW-1003">Cell membrane</keyword>
<dbReference type="Proteomes" id="UP000289411">
    <property type="component" value="Unassembled WGS sequence"/>
</dbReference>
<sequence>MREGRSPAFYLLAAFFGLYVLFLYGPMIVIFVLSFQGPQGGMTFPMNGASVHWFAKLWEGGGIVDIGAAFWRSLELGLVVTLVTVVFSTLAGLAYRRKFRGQAVLFYVAIASLIVPSIVTSLGIALLFRLIDAAVKAGPDWMSGTYTTALGLFTSGLAAHLTWTLPFGLLIMFAIFNRFDGRLEEAARDLGATPWQGFRHVVLPLILPALIGVALFGFTLSWDEIARSSQAIGSDNTLPLQLQALTTTVTTPMIYALGTTTTGVSFVVIAIALLGIALLRARQKRHGSDAGKA</sequence>
<gene>
    <name evidence="10" type="ORF">D3272_03380</name>
</gene>
<feature type="transmembrane region" description="Helical" evidence="8">
    <location>
        <begin position="151"/>
        <end position="176"/>
    </location>
</feature>
<dbReference type="InterPro" id="IPR000515">
    <property type="entry name" value="MetI-like"/>
</dbReference>
<reference evidence="10 11" key="2">
    <citation type="submission" date="2019-02" db="EMBL/GenBank/DDBJ databases">
        <title>'Lichenibacterium ramalinii' gen. nov. sp. nov., 'Lichenibacterium minor' gen. nov. sp. nov.</title>
        <authorList>
            <person name="Pankratov T."/>
        </authorList>
    </citation>
    <scope>NUCLEOTIDE SEQUENCE [LARGE SCALE GENOMIC DNA]</scope>
    <source>
        <strain evidence="10 11">RmlP001</strain>
    </source>
</reference>
<dbReference type="EMBL" id="QYBC01000002">
    <property type="protein sequence ID" value="RYB07126.1"/>
    <property type="molecule type" value="Genomic_DNA"/>
</dbReference>
<evidence type="ECO:0000256" key="4">
    <source>
        <dbReference type="ARBA" id="ARBA00022475"/>
    </source>
</evidence>
<dbReference type="GO" id="GO:0005886">
    <property type="term" value="C:plasma membrane"/>
    <property type="evidence" value="ECO:0007669"/>
    <property type="project" value="UniProtKB-SubCell"/>
</dbReference>
<dbReference type="Gene3D" id="1.10.3720.10">
    <property type="entry name" value="MetI-like"/>
    <property type="match status" value="1"/>
</dbReference>
<reference evidence="10 11" key="1">
    <citation type="submission" date="2018-09" db="EMBL/GenBank/DDBJ databases">
        <authorList>
            <person name="Grouzdev D.S."/>
            <person name="Krutkina M.S."/>
        </authorList>
    </citation>
    <scope>NUCLEOTIDE SEQUENCE [LARGE SCALE GENOMIC DNA]</scope>
    <source>
        <strain evidence="10 11">RmlP001</strain>
    </source>
</reference>
<protein>
    <submittedName>
        <fullName evidence="10">ABC transporter permease</fullName>
    </submittedName>
</protein>
<evidence type="ECO:0000256" key="5">
    <source>
        <dbReference type="ARBA" id="ARBA00022692"/>
    </source>
</evidence>
<feature type="domain" description="ABC transmembrane type-1" evidence="9">
    <location>
        <begin position="70"/>
        <end position="272"/>
    </location>
</feature>
<dbReference type="PROSITE" id="PS50928">
    <property type="entry name" value="ABC_TM1"/>
    <property type="match status" value="1"/>
</dbReference>
<feature type="transmembrane region" description="Helical" evidence="8">
    <location>
        <begin position="197"/>
        <end position="218"/>
    </location>
</feature>
<keyword evidence="7 8" id="KW-0472">Membrane</keyword>
<dbReference type="SUPFAM" id="SSF161098">
    <property type="entry name" value="MetI-like"/>
    <property type="match status" value="1"/>
</dbReference>
<keyword evidence="6 8" id="KW-1133">Transmembrane helix</keyword>
<evidence type="ECO:0000256" key="1">
    <source>
        <dbReference type="ARBA" id="ARBA00004651"/>
    </source>
</evidence>
<accession>A0A4Q2RG17</accession>
<proteinExistence type="inferred from homology"/>
<dbReference type="PANTHER" id="PTHR43848">
    <property type="entry name" value="PUTRESCINE TRANSPORT SYSTEM PERMEASE PROTEIN POTI"/>
    <property type="match status" value="1"/>
</dbReference>
<dbReference type="OrthoDB" id="9809681at2"/>
<dbReference type="CDD" id="cd06261">
    <property type="entry name" value="TM_PBP2"/>
    <property type="match status" value="1"/>
</dbReference>
<dbReference type="InterPro" id="IPR035906">
    <property type="entry name" value="MetI-like_sf"/>
</dbReference>
<evidence type="ECO:0000259" key="9">
    <source>
        <dbReference type="PROSITE" id="PS50928"/>
    </source>
</evidence>
<dbReference type="InterPro" id="IPR051789">
    <property type="entry name" value="Bact_Polyamine_Transport"/>
</dbReference>
<evidence type="ECO:0000256" key="6">
    <source>
        <dbReference type="ARBA" id="ARBA00022989"/>
    </source>
</evidence>
<organism evidence="10 11">
    <name type="scientific">Lichenibacterium ramalinae</name>
    <dbReference type="NCBI Taxonomy" id="2316527"/>
    <lineage>
        <taxon>Bacteria</taxon>
        <taxon>Pseudomonadati</taxon>
        <taxon>Pseudomonadota</taxon>
        <taxon>Alphaproteobacteria</taxon>
        <taxon>Hyphomicrobiales</taxon>
        <taxon>Lichenihabitantaceae</taxon>
        <taxon>Lichenibacterium</taxon>
    </lineage>
</organism>
<keyword evidence="11" id="KW-1185">Reference proteome</keyword>
<comment type="caution">
    <text evidence="10">The sequence shown here is derived from an EMBL/GenBank/DDBJ whole genome shotgun (WGS) entry which is preliminary data.</text>
</comment>
<feature type="transmembrane region" description="Helical" evidence="8">
    <location>
        <begin position="254"/>
        <end position="279"/>
    </location>
</feature>
<dbReference type="RefSeq" id="WP_129217690.1">
    <property type="nucleotide sequence ID" value="NZ_QYBC01000002.1"/>
</dbReference>
<evidence type="ECO:0000256" key="2">
    <source>
        <dbReference type="ARBA" id="ARBA00007069"/>
    </source>
</evidence>
<dbReference type="PANTHER" id="PTHR43848:SF2">
    <property type="entry name" value="PUTRESCINE TRANSPORT SYSTEM PERMEASE PROTEIN POTI"/>
    <property type="match status" value="1"/>
</dbReference>
<dbReference type="AlphaFoldDB" id="A0A4Q2RG17"/>
<keyword evidence="3 8" id="KW-0813">Transport</keyword>
<keyword evidence="5 8" id="KW-0812">Transmembrane</keyword>
<evidence type="ECO:0000256" key="3">
    <source>
        <dbReference type="ARBA" id="ARBA00022448"/>
    </source>
</evidence>
<dbReference type="Pfam" id="PF00528">
    <property type="entry name" value="BPD_transp_1"/>
    <property type="match status" value="1"/>
</dbReference>
<comment type="subcellular location">
    <subcellularLocation>
        <location evidence="1 8">Cell membrane</location>
        <topology evidence="1 8">Multi-pass membrane protein</topology>
    </subcellularLocation>
</comment>
<evidence type="ECO:0000256" key="8">
    <source>
        <dbReference type="RuleBase" id="RU363032"/>
    </source>
</evidence>
<comment type="similarity">
    <text evidence="2">Belongs to the binding-protein-dependent transport system permease family. CysTW subfamily.</text>
</comment>
<evidence type="ECO:0000313" key="10">
    <source>
        <dbReference type="EMBL" id="RYB07126.1"/>
    </source>
</evidence>
<name>A0A4Q2RG17_9HYPH</name>
<feature type="transmembrane region" description="Helical" evidence="8">
    <location>
        <begin position="76"/>
        <end position="95"/>
    </location>
</feature>
<dbReference type="GO" id="GO:0055085">
    <property type="term" value="P:transmembrane transport"/>
    <property type="evidence" value="ECO:0007669"/>
    <property type="project" value="InterPro"/>
</dbReference>
<evidence type="ECO:0000256" key="7">
    <source>
        <dbReference type="ARBA" id="ARBA00023136"/>
    </source>
</evidence>
<feature type="transmembrane region" description="Helical" evidence="8">
    <location>
        <begin position="9"/>
        <end position="35"/>
    </location>
</feature>
<evidence type="ECO:0000313" key="11">
    <source>
        <dbReference type="Proteomes" id="UP000289411"/>
    </source>
</evidence>
<feature type="transmembrane region" description="Helical" evidence="8">
    <location>
        <begin position="104"/>
        <end position="131"/>
    </location>
</feature>